<feature type="transmembrane region" description="Helical" evidence="6">
    <location>
        <begin position="26"/>
        <end position="47"/>
    </location>
</feature>
<proteinExistence type="inferred from homology"/>
<comment type="caution">
    <text evidence="7">The sequence shown here is derived from an EMBL/GenBank/DDBJ whole genome shotgun (WGS) entry which is preliminary data.</text>
</comment>
<keyword evidence="4 6" id="KW-1133">Transmembrane helix</keyword>
<evidence type="ECO:0000256" key="4">
    <source>
        <dbReference type="ARBA" id="ARBA00022989"/>
    </source>
</evidence>
<feature type="transmembrane region" description="Helical" evidence="6">
    <location>
        <begin position="176"/>
        <end position="194"/>
    </location>
</feature>
<dbReference type="RefSeq" id="WP_123663584.1">
    <property type="nucleotide sequence ID" value="NZ_RARA01000027.1"/>
</dbReference>
<dbReference type="PANTHER" id="PTHR23291:SF50">
    <property type="entry name" value="PROTEIN LIFEGUARD 4"/>
    <property type="match status" value="1"/>
</dbReference>
<comment type="similarity">
    <text evidence="2 6">Belongs to the BI1 family.</text>
</comment>
<dbReference type="InterPro" id="IPR006214">
    <property type="entry name" value="Bax_inhibitor_1-related"/>
</dbReference>
<keyword evidence="8" id="KW-1185">Reference proteome</keyword>
<evidence type="ECO:0000256" key="5">
    <source>
        <dbReference type="ARBA" id="ARBA00023136"/>
    </source>
</evidence>
<comment type="subcellular location">
    <subcellularLocation>
        <location evidence="1">Membrane</location>
        <topology evidence="1">Multi-pass membrane protein</topology>
    </subcellularLocation>
</comment>
<dbReference type="PANTHER" id="PTHR23291">
    <property type="entry name" value="BAX INHIBITOR-RELATED"/>
    <property type="match status" value="1"/>
</dbReference>
<dbReference type="Proteomes" id="UP000270927">
    <property type="component" value="Unassembled WGS sequence"/>
</dbReference>
<keyword evidence="5 6" id="KW-0472">Membrane</keyword>
<feature type="transmembrane region" description="Helical" evidence="6">
    <location>
        <begin position="97"/>
        <end position="119"/>
    </location>
</feature>
<reference evidence="7 8" key="1">
    <citation type="submission" date="2018-09" db="EMBL/GenBank/DDBJ databases">
        <title>Comparative Genomics of Wolbachia-Cardinium Dual Endosymbiosis in a Plant-Parasitic Nematode.</title>
        <authorList>
            <person name="Brown A.M.V."/>
            <person name="Wasala S.K."/>
            <person name="Howe D.K."/>
            <person name="Peetz A.B."/>
            <person name="Zasada I.A."/>
            <person name="Denver D.R."/>
        </authorList>
    </citation>
    <scope>NUCLEOTIDE SEQUENCE [LARGE SCALE GENOMIC DNA]</scope>
    <source>
        <strain evidence="7 8">Pp_1</strain>
    </source>
</reference>
<evidence type="ECO:0000256" key="1">
    <source>
        <dbReference type="ARBA" id="ARBA00004141"/>
    </source>
</evidence>
<organism evidence="7 8">
    <name type="scientific">Candidatus Cardinium hertigii</name>
    <dbReference type="NCBI Taxonomy" id="247481"/>
    <lineage>
        <taxon>Bacteria</taxon>
        <taxon>Pseudomonadati</taxon>
        <taxon>Bacteroidota</taxon>
        <taxon>Cytophagia</taxon>
        <taxon>Cytophagales</taxon>
        <taxon>Amoebophilaceae</taxon>
        <taxon>Candidatus Cardinium</taxon>
    </lineage>
</organism>
<evidence type="ECO:0000313" key="8">
    <source>
        <dbReference type="Proteomes" id="UP000270927"/>
    </source>
</evidence>
<dbReference type="EMBL" id="RARA01000027">
    <property type="protein sequence ID" value="ROT46943.1"/>
    <property type="molecule type" value="Genomic_DNA"/>
</dbReference>
<dbReference type="CDD" id="cd10432">
    <property type="entry name" value="BI-1-like_bacterial"/>
    <property type="match status" value="1"/>
</dbReference>
<dbReference type="OrthoDB" id="9793828at2"/>
<dbReference type="GO" id="GO:0016020">
    <property type="term" value="C:membrane"/>
    <property type="evidence" value="ECO:0007669"/>
    <property type="project" value="UniProtKB-SubCell"/>
</dbReference>
<sequence>MHDYVKTYERSRRAIDNGLQRYMVKVYAHVACALLITAIAATATFTYAPLTDLLFTFDTWGNIHPTGCWYVTVFAPFIIAMYVAGNAYNMAFARSRFLLAIYAALTGMSFAALGFCYTIDSLHKTFLITAITFGAMSIYGYTTNRDLSAVGSFCRMAIWGLIISSVVNYFFKSEAIDFITSFIGVVIFIAFIAYNTQNLKRIYYEIQDSALAEKAALMGAFSIYLNFLNLFLHLLRFFGERKRRD</sequence>
<feature type="transmembrane region" description="Helical" evidence="6">
    <location>
        <begin position="67"/>
        <end position="85"/>
    </location>
</feature>
<dbReference type="Pfam" id="PF01027">
    <property type="entry name" value="Bax1-I"/>
    <property type="match status" value="1"/>
</dbReference>
<gene>
    <name evidence="7" type="ORF">EDM02_05190</name>
</gene>
<evidence type="ECO:0000256" key="3">
    <source>
        <dbReference type="ARBA" id="ARBA00022692"/>
    </source>
</evidence>
<feature type="transmembrane region" description="Helical" evidence="6">
    <location>
        <begin position="215"/>
        <end position="235"/>
    </location>
</feature>
<evidence type="ECO:0000256" key="2">
    <source>
        <dbReference type="ARBA" id="ARBA00010350"/>
    </source>
</evidence>
<feature type="transmembrane region" description="Helical" evidence="6">
    <location>
        <begin position="153"/>
        <end position="170"/>
    </location>
</feature>
<dbReference type="AlphaFoldDB" id="A0A3N2QAW9"/>
<keyword evidence="3 6" id="KW-0812">Transmembrane</keyword>
<accession>A0A3N2QAW9</accession>
<name>A0A3N2QAW9_9BACT</name>
<evidence type="ECO:0000313" key="7">
    <source>
        <dbReference type="EMBL" id="ROT46943.1"/>
    </source>
</evidence>
<evidence type="ECO:0000256" key="6">
    <source>
        <dbReference type="RuleBase" id="RU004379"/>
    </source>
</evidence>
<protein>
    <submittedName>
        <fullName evidence="7">Bax inhibitor-1/YccA family protein</fullName>
    </submittedName>
</protein>